<sequence>MNGVFNSVVVVYWSYSGFDMVAMMVEETKKPSRDILIGLVGSMSMIMVIYYLMALSLVSMVKYTKIDVDAAYSVAFVQIGMSWAKYLVTFRKDMTAFVTSAAYTPGS</sequence>
<dbReference type="Pfam" id="PF13520">
    <property type="entry name" value="AA_permease_2"/>
    <property type="match status" value="1"/>
</dbReference>
<dbReference type="EMBL" id="CP039348">
    <property type="protein sequence ID" value="QCD90291.1"/>
    <property type="molecule type" value="Genomic_DNA"/>
</dbReference>
<evidence type="ECO:0000256" key="1">
    <source>
        <dbReference type="ARBA" id="ARBA00004141"/>
    </source>
</evidence>
<protein>
    <submittedName>
        <fullName evidence="8">Basic amino acid/polyamine antiporter</fullName>
    </submittedName>
</protein>
<comment type="subcellular location">
    <subcellularLocation>
        <location evidence="1">Membrane</location>
        <topology evidence="1">Multi-pass membrane protein</topology>
    </subcellularLocation>
</comment>
<feature type="transmembrane region" description="Helical" evidence="6">
    <location>
        <begin position="37"/>
        <end position="58"/>
    </location>
</feature>
<evidence type="ECO:0000256" key="3">
    <source>
        <dbReference type="ARBA" id="ARBA00022692"/>
    </source>
</evidence>
<dbReference type="EMBL" id="CP039348">
    <property type="protein sequence ID" value="QCD90290.1"/>
    <property type="molecule type" value="Genomic_DNA"/>
</dbReference>
<feature type="transmembrane region" description="Helical" evidence="6">
    <location>
        <begin position="6"/>
        <end position="25"/>
    </location>
</feature>
<dbReference type="InterPro" id="IPR002293">
    <property type="entry name" value="AA/rel_permease1"/>
</dbReference>
<dbReference type="AlphaFoldDB" id="A0A4D6LP42"/>
<name>A0A4D6LP42_VIGUN</name>
<gene>
    <name evidence="7" type="ORF">DEO72_LG4g1245</name>
    <name evidence="8" type="ORF">DEO72_LG4g1246</name>
</gene>
<keyword evidence="9" id="KW-1185">Reference proteome</keyword>
<reference evidence="8 9" key="1">
    <citation type="submission" date="2019-04" db="EMBL/GenBank/DDBJ databases">
        <title>An improved genome assembly and genetic linkage map for asparagus bean, Vigna unguiculata ssp. sesquipedialis.</title>
        <authorList>
            <person name="Xia Q."/>
            <person name="Zhang R."/>
            <person name="Dong Y."/>
        </authorList>
    </citation>
    <scope>NUCLEOTIDE SEQUENCE [LARGE SCALE GENOMIC DNA]</scope>
    <source>
        <tissue evidence="8">Leaf</tissue>
    </source>
</reference>
<dbReference type="PANTHER" id="PTHR43243">
    <property type="entry name" value="INNER MEMBRANE TRANSPORTER YGJI-RELATED"/>
    <property type="match status" value="1"/>
</dbReference>
<keyword evidence="4 6" id="KW-1133">Transmembrane helix</keyword>
<evidence type="ECO:0000313" key="9">
    <source>
        <dbReference type="Proteomes" id="UP000501690"/>
    </source>
</evidence>
<evidence type="ECO:0000313" key="8">
    <source>
        <dbReference type="EMBL" id="QCD90291.1"/>
    </source>
</evidence>
<proteinExistence type="inferred from homology"/>
<evidence type="ECO:0000256" key="5">
    <source>
        <dbReference type="ARBA" id="ARBA00023136"/>
    </source>
</evidence>
<dbReference type="GO" id="GO:0005886">
    <property type="term" value="C:plasma membrane"/>
    <property type="evidence" value="ECO:0007669"/>
    <property type="project" value="TreeGrafter"/>
</dbReference>
<dbReference type="PANTHER" id="PTHR43243:SF62">
    <property type="entry name" value="CATIONIC AMINO ACID TRANSPORTER 8, VACUOLAR"/>
    <property type="match status" value="1"/>
</dbReference>
<organism evidence="8 9">
    <name type="scientific">Vigna unguiculata</name>
    <name type="common">Cowpea</name>
    <dbReference type="NCBI Taxonomy" id="3917"/>
    <lineage>
        <taxon>Eukaryota</taxon>
        <taxon>Viridiplantae</taxon>
        <taxon>Streptophyta</taxon>
        <taxon>Embryophyta</taxon>
        <taxon>Tracheophyta</taxon>
        <taxon>Spermatophyta</taxon>
        <taxon>Magnoliopsida</taxon>
        <taxon>eudicotyledons</taxon>
        <taxon>Gunneridae</taxon>
        <taxon>Pentapetalae</taxon>
        <taxon>rosids</taxon>
        <taxon>fabids</taxon>
        <taxon>Fabales</taxon>
        <taxon>Fabaceae</taxon>
        <taxon>Papilionoideae</taxon>
        <taxon>50 kb inversion clade</taxon>
        <taxon>NPAAA clade</taxon>
        <taxon>indigoferoid/millettioid clade</taxon>
        <taxon>Phaseoleae</taxon>
        <taxon>Vigna</taxon>
    </lineage>
</organism>
<evidence type="ECO:0000256" key="4">
    <source>
        <dbReference type="ARBA" id="ARBA00022989"/>
    </source>
</evidence>
<keyword evidence="3 6" id="KW-0812">Transmembrane</keyword>
<dbReference type="Proteomes" id="UP000501690">
    <property type="component" value="Linkage Group LG4"/>
</dbReference>
<evidence type="ECO:0000256" key="6">
    <source>
        <dbReference type="SAM" id="Phobius"/>
    </source>
</evidence>
<comment type="similarity">
    <text evidence="2">Belongs to the amino acid-polyamine-organocation (APC) superfamily. Cationic amino acid transporter (CAT) (TC 2.A.3.3) family.</text>
</comment>
<dbReference type="Gene3D" id="1.20.1740.10">
    <property type="entry name" value="Amino acid/polyamine transporter I"/>
    <property type="match status" value="1"/>
</dbReference>
<evidence type="ECO:0000256" key="2">
    <source>
        <dbReference type="ARBA" id="ARBA00008572"/>
    </source>
</evidence>
<dbReference type="GO" id="GO:0015171">
    <property type="term" value="F:amino acid transmembrane transporter activity"/>
    <property type="evidence" value="ECO:0007669"/>
    <property type="project" value="TreeGrafter"/>
</dbReference>
<accession>A0A4D6LP42</accession>
<keyword evidence="5 6" id="KW-0472">Membrane</keyword>
<evidence type="ECO:0000313" key="7">
    <source>
        <dbReference type="EMBL" id="QCD90290.1"/>
    </source>
</evidence>